<dbReference type="Gene3D" id="3.30.200.20">
    <property type="entry name" value="Phosphorylase Kinase, domain 1"/>
    <property type="match status" value="1"/>
</dbReference>
<keyword evidence="1" id="KW-0444">Lipid biosynthesis</keyword>
<gene>
    <name evidence="6" type="ORF">ABG768_018628</name>
</gene>
<protein>
    <recommendedName>
        <fullName evidence="5">ethanolamine kinase</fullName>
        <ecNumber evidence="5">2.7.1.82</ecNumber>
    </recommendedName>
</protein>
<proteinExistence type="inferred from homology"/>
<comment type="similarity">
    <text evidence="4">Belongs to the choline/ethanolamine kinase family.</text>
</comment>
<reference evidence="6 7" key="1">
    <citation type="submission" date="2024-05" db="EMBL/GenBank/DDBJ databases">
        <title>A high-quality chromosomal-level genome assembly of Topmouth culter (Culter alburnus).</title>
        <authorList>
            <person name="Zhao H."/>
        </authorList>
    </citation>
    <scope>NUCLEOTIDE SEQUENCE [LARGE SCALE GENOMIC DNA]</scope>
    <source>
        <strain evidence="6">CATC2023</strain>
        <tissue evidence="6">Muscle</tissue>
    </source>
</reference>
<dbReference type="InterPro" id="IPR011009">
    <property type="entry name" value="Kinase-like_dom_sf"/>
</dbReference>
<dbReference type="GO" id="GO:0005737">
    <property type="term" value="C:cytoplasm"/>
    <property type="evidence" value="ECO:0007669"/>
    <property type="project" value="TreeGrafter"/>
</dbReference>
<dbReference type="AlphaFoldDB" id="A0AAW1YY41"/>
<name>A0AAW1YY41_CULAL</name>
<comment type="caution">
    <text evidence="6">The sequence shown here is derived from an EMBL/GenBank/DDBJ whole genome shotgun (WGS) entry which is preliminary data.</text>
</comment>
<dbReference type="Proteomes" id="UP001479290">
    <property type="component" value="Unassembled WGS sequence"/>
</dbReference>
<dbReference type="PANTHER" id="PTHR22603">
    <property type="entry name" value="CHOLINE/ETHANOALAMINE KINASE"/>
    <property type="match status" value="1"/>
</dbReference>
<dbReference type="CDD" id="cd05157">
    <property type="entry name" value="ETNK_euk"/>
    <property type="match status" value="1"/>
</dbReference>
<dbReference type="PANTHER" id="PTHR22603:SF68">
    <property type="entry name" value="ETHANOLAMINE KINASE 1"/>
    <property type="match status" value="1"/>
</dbReference>
<evidence type="ECO:0000313" key="7">
    <source>
        <dbReference type="Proteomes" id="UP001479290"/>
    </source>
</evidence>
<organism evidence="6 7">
    <name type="scientific">Culter alburnus</name>
    <name type="common">Topmouth culter</name>
    <dbReference type="NCBI Taxonomy" id="194366"/>
    <lineage>
        <taxon>Eukaryota</taxon>
        <taxon>Metazoa</taxon>
        <taxon>Chordata</taxon>
        <taxon>Craniata</taxon>
        <taxon>Vertebrata</taxon>
        <taxon>Euteleostomi</taxon>
        <taxon>Actinopterygii</taxon>
        <taxon>Neopterygii</taxon>
        <taxon>Teleostei</taxon>
        <taxon>Ostariophysi</taxon>
        <taxon>Cypriniformes</taxon>
        <taxon>Xenocyprididae</taxon>
        <taxon>Xenocypridinae</taxon>
        <taxon>Culter</taxon>
    </lineage>
</organism>
<evidence type="ECO:0000256" key="5">
    <source>
        <dbReference type="ARBA" id="ARBA00038874"/>
    </source>
</evidence>
<keyword evidence="1" id="KW-0594">Phospholipid biosynthesis</keyword>
<dbReference type="EMBL" id="JAWDJR010000024">
    <property type="protein sequence ID" value="KAK9952822.1"/>
    <property type="molecule type" value="Genomic_DNA"/>
</dbReference>
<evidence type="ECO:0000256" key="3">
    <source>
        <dbReference type="ARBA" id="ARBA00037883"/>
    </source>
</evidence>
<keyword evidence="1" id="KW-0443">Lipid metabolism</keyword>
<dbReference type="SUPFAM" id="SSF56112">
    <property type="entry name" value="Protein kinase-like (PK-like)"/>
    <property type="match status" value="1"/>
</dbReference>
<sequence>MEMNRSPNDGCYKRLHLDVCIDERSPRHGVSELLKKLRPEWKPEDIQIKAFTEGITNQLMGCYVGSLTEGPVLLVRVYGQMTELFLDRDKEMEMFQVLHKHGCGPELYCSFTNGICYEFVRGVVLDDTLLRQPSVYRLIATEMGKIHSIKSGEVGDSSPVTPVLWSRLSQFLNLVQRSDAAKQQRSSAHEETPNLKIIIREMEELKTHLTHISSPVVLCHNDLLTKNVIYNQEEGTVKFIDYEYADFNYQAYDIGNHFNEFAGINNVDSSLYPSRELQFDWLTAYLESFKSCSGVDSAVTKKELLELYVQVCKFSLAAHLFWCLWALLQAKHSTIDFDFKRYSRARFNYYFEKKQEFIGLRLP</sequence>
<evidence type="ECO:0000256" key="4">
    <source>
        <dbReference type="ARBA" id="ARBA00038211"/>
    </source>
</evidence>
<dbReference type="GO" id="GO:0004305">
    <property type="term" value="F:ethanolamine kinase activity"/>
    <property type="evidence" value="ECO:0007669"/>
    <property type="project" value="UniProtKB-EC"/>
</dbReference>
<accession>A0AAW1YY41</accession>
<keyword evidence="7" id="KW-1185">Reference proteome</keyword>
<comment type="pathway">
    <text evidence="3">Phospholipid metabolism; phosphatidylethanolamine biosynthesis; phosphatidylethanolamine from ethanolamine: step 1/3.</text>
</comment>
<dbReference type="Pfam" id="PF01633">
    <property type="entry name" value="Choline_kinase"/>
    <property type="match status" value="1"/>
</dbReference>
<evidence type="ECO:0000313" key="6">
    <source>
        <dbReference type="EMBL" id="KAK9952822.1"/>
    </source>
</evidence>
<keyword evidence="2" id="KW-1208">Phospholipid metabolism</keyword>
<dbReference type="Gene3D" id="3.90.1200.10">
    <property type="match status" value="1"/>
</dbReference>
<evidence type="ECO:0000256" key="1">
    <source>
        <dbReference type="ARBA" id="ARBA00023209"/>
    </source>
</evidence>
<dbReference type="GO" id="GO:0006646">
    <property type="term" value="P:phosphatidylethanolamine biosynthetic process"/>
    <property type="evidence" value="ECO:0007669"/>
    <property type="project" value="TreeGrafter"/>
</dbReference>
<dbReference type="EC" id="2.7.1.82" evidence="5"/>
<evidence type="ECO:0000256" key="2">
    <source>
        <dbReference type="ARBA" id="ARBA00023264"/>
    </source>
</evidence>